<evidence type="ECO:0000256" key="13">
    <source>
        <dbReference type="ARBA" id="ARBA00023002"/>
    </source>
</evidence>
<proteinExistence type="inferred from homology"/>
<comment type="catalytic activity">
    <reaction evidence="28">
        <text>pregnenolone + reduced [NADPH--hemoprotein reductase] + O2 = 17alpha-hydroxypregnenolone + oxidized [NADPH--hemoprotein reductase] + H2O + H(+)</text>
        <dbReference type="Rhea" id="RHEA:50236"/>
        <dbReference type="Rhea" id="RHEA-COMP:11964"/>
        <dbReference type="Rhea" id="RHEA-COMP:11965"/>
        <dbReference type="ChEBI" id="CHEBI:15377"/>
        <dbReference type="ChEBI" id="CHEBI:15378"/>
        <dbReference type="ChEBI" id="CHEBI:15379"/>
        <dbReference type="ChEBI" id="CHEBI:16581"/>
        <dbReference type="ChEBI" id="CHEBI:28750"/>
        <dbReference type="ChEBI" id="CHEBI:57618"/>
        <dbReference type="ChEBI" id="CHEBI:58210"/>
        <dbReference type="EC" id="1.14.14.19"/>
    </reaction>
    <physiologicalReaction direction="left-to-right" evidence="28">
        <dbReference type="Rhea" id="RHEA:50237"/>
    </physiologicalReaction>
</comment>
<evidence type="ECO:0000313" key="34">
    <source>
        <dbReference type="Proteomes" id="UP000694915"/>
    </source>
</evidence>
<dbReference type="Proteomes" id="UP000694915">
    <property type="component" value="Chromosome 8"/>
</dbReference>
<organism evidence="33 35">
    <name type="scientific">Microtus ochrogaster</name>
    <name type="common">Prairie vole</name>
    <dbReference type="NCBI Taxonomy" id="79684"/>
    <lineage>
        <taxon>Eukaryota</taxon>
        <taxon>Metazoa</taxon>
        <taxon>Chordata</taxon>
        <taxon>Craniata</taxon>
        <taxon>Vertebrata</taxon>
        <taxon>Euteleostomi</taxon>
        <taxon>Mammalia</taxon>
        <taxon>Eutheria</taxon>
        <taxon>Euarchontoglires</taxon>
        <taxon>Glires</taxon>
        <taxon>Rodentia</taxon>
        <taxon>Myomorpha</taxon>
        <taxon>Muroidea</taxon>
        <taxon>Cricetidae</taxon>
        <taxon>Arvicolinae</taxon>
        <taxon>Microtus</taxon>
    </lineage>
</organism>
<comment type="cofactor">
    <cofactor evidence="1 30">
        <name>heme</name>
        <dbReference type="ChEBI" id="CHEBI:30413"/>
    </cofactor>
</comment>
<dbReference type="SUPFAM" id="SSF48264">
    <property type="entry name" value="Cytochrome P450"/>
    <property type="match status" value="1"/>
</dbReference>
<comment type="similarity">
    <text evidence="5 31">Belongs to the cytochrome P450 family.</text>
</comment>
<evidence type="ECO:0000256" key="30">
    <source>
        <dbReference type="PIRSR" id="PIRSR602401-1"/>
    </source>
</evidence>
<comment type="catalytic activity">
    <reaction evidence="27">
        <text>a C21-steroid + reduced [NADPH--hemoprotein reductase] + O2 = a 17alpha-hydroxy-C21-steroid + oxidized [NADPH--hemoprotein reductase] + H2O + H(+)</text>
        <dbReference type="Rhea" id="RHEA:65760"/>
        <dbReference type="Rhea" id="RHEA-COMP:11964"/>
        <dbReference type="Rhea" id="RHEA-COMP:11965"/>
        <dbReference type="ChEBI" id="CHEBI:15377"/>
        <dbReference type="ChEBI" id="CHEBI:15378"/>
        <dbReference type="ChEBI" id="CHEBI:15379"/>
        <dbReference type="ChEBI" id="CHEBI:57618"/>
        <dbReference type="ChEBI" id="CHEBI:58210"/>
        <dbReference type="ChEBI" id="CHEBI:61313"/>
        <dbReference type="ChEBI" id="CHEBI:138141"/>
        <dbReference type="EC" id="1.14.14.19"/>
    </reaction>
    <physiologicalReaction direction="left-to-right" evidence="27">
        <dbReference type="Rhea" id="RHEA:65761"/>
    </physiologicalReaction>
</comment>
<keyword evidence="9 30" id="KW-0349">Heme</keyword>
<comment type="catalytic activity">
    <reaction evidence="26">
        <text>progesterone + reduced [NADPH--hemoprotein reductase] + O2 = 17alpha-hydroxyprogesterone + oxidized [NADPH--hemoprotein reductase] + H2O + H(+)</text>
        <dbReference type="Rhea" id="RHEA:46308"/>
        <dbReference type="Rhea" id="RHEA-COMP:11964"/>
        <dbReference type="Rhea" id="RHEA-COMP:11965"/>
        <dbReference type="ChEBI" id="CHEBI:15377"/>
        <dbReference type="ChEBI" id="CHEBI:15378"/>
        <dbReference type="ChEBI" id="CHEBI:15379"/>
        <dbReference type="ChEBI" id="CHEBI:17026"/>
        <dbReference type="ChEBI" id="CHEBI:17252"/>
        <dbReference type="ChEBI" id="CHEBI:57618"/>
        <dbReference type="ChEBI" id="CHEBI:58210"/>
        <dbReference type="EC" id="1.14.14.19"/>
    </reaction>
    <physiologicalReaction direction="left-to-right" evidence="26">
        <dbReference type="Rhea" id="RHEA:46309"/>
    </physiologicalReaction>
</comment>
<dbReference type="Pfam" id="PF00067">
    <property type="entry name" value="p450"/>
    <property type="match status" value="1"/>
</dbReference>
<evidence type="ECO:0000256" key="11">
    <source>
        <dbReference type="ARBA" id="ARBA00022824"/>
    </source>
</evidence>
<sequence length="511" mass="57737">MWELVALLLLILAYFFWHKSKTLCAKYPKSLPFLPIVGSLPFLPRRGHMHVNFFKLQERYGPIYSLYLGTTPTVIIGQYQLAKEVLVKKGKEFSGRPQMVTLSLLSDQGKGIAFADSNGAWQLHRKLALSTFGLFRDGDQKLEKIICQEASSLCDLLLTHNQESIDLSQPLFMAVTNIICAICFSISYENNDPILTTIKTFTEGILDGLGHNNLVDVFPWLTIFPNKTLDTIKSYVKVRDEVLSRILENCKEKFSSDAISSLTDILIQAKMNADNNNSSEAQASTAFSDRHILSTVADIFGAGIETTVSVLRWIVAFLLHNPEVMKKIQKEIDQHIGFNCTPTFNDRNRLLMLEATIREVLRIRPVAPVLIPHKANIDSSIGEFTIPKDTHVIINLWALHHSEEEWEQPDEFLPERFLDPTGSHLVTPSLSYLPFGAGPRSCVGEVLARQELFLFMACLLQRFDLDVPDDGQLPSLEGDPKLVFLIHPFRVKLTVRQAWKDAQAEVSTWRS</sequence>
<keyword evidence="34" id="KW-1185">Reference proteome</keyword>
<evidence type="ECO:0000256" key="7">
    <source>
        <dbReference type="ARBA" id="ARBA00012359"/>
    </source>
</evidence>
<dbReference type="Proteomes" id="UP000710432">
    <property type="component" value="Unassembled WGS sequence"/>
</dbReference>
<feature type="signal peptide" evidence="32">
    <location>
        <begin position="1"/>
        <end position="24"/>
    </location>
</feature>
<dbReference type="PRINTS" id="PR00463">
    <property type="entry name" value="EP450I"/>
</dbReference>
<dbReference type="GO" id="GO:0005789">
    <property type="term" value="C:endoplasmic reticulum membrane"/>
    <property type="evidence" value="ECO:0007669"/>
    <property type="project" value="UniProtKB-SubCell"/>
</dbReference>
<dbReference type="FunFam" id="1.10.630.10:FF:000002">
    <property type="entry name" value="Cytochrome P450 1A1"/>
    <property type="match status" value="1"/>
</dbReference>
<keyword evidence="10 30" id="KW-0479">Metal-binding</keyword>
<reference evidence="36" key="2">
    <citation type="submission" date="2025-05" db="UniProtKB">
        <authorList>
            <consortium name="RefSeq"/>
        </authorList>
    </citation>
    <scope>IDENTIFICATION</scope>
</reference>
<dbReference type="OrthoDB" id="1470350at2759"/>
<keyword evidence="13 31" id="KW-0560">Oxidoreductase</keyword>
<dbReference type="PRINTS" id="PR00385">
    <property type="entry name" value="P450"/>
</dbReference>
<dbReference type="EC" id="1.14.14.32" evidence="6"/>
<keyword evidence="16" id="KW-0443">Lipid metabolism</keyword>
<dbReference type="InterPro" id="IPR017972">
    <property type="entry name" value="Cyt_P450_CS"/>
</dbReference>
<dbReference type="RefSeq" id="XP_005352474.1">
    <property type="nucleotide sequence ID" value="XM_005352417.2"/>
</dbReference>
<feature type="chain" id="PRO_5035281972" description="Steroid 17-alpha-hydroxylase/17,20 lyase" evidence="32">
    <location>
        <begin position="25"/>
        <end position="511"/>
    </location>
</feature>
<dbReference type="InterPro" id="IPR036396">
    <property type="entry name" value="Cyt_P450_sf"/>
</dbReference>
<keyword evidence="15 31" id="KW-0503">Monooxygenase</keyword>
<evidence type="ECO:0000256" key="21">
    <source>
        <dbReference type="ARBA" id="ARBA00030382"/>
    </source>
</evidence>
<evidence type="ECO:0000256" key="4">
    <source>
        <dbReference type="ARBA" id="ARBA00004972"/>
    </source>
</evidence>
<dbReference type="GO" id="GO:0043025">
    <property type="term" value="C:neuronal cell body"/>
    <property type="evidence" value="ECO:0007669"/>
    <property type="project" value="Ensembl"/>
</dbReference>
<evidence type="ECO:0000256" key="12">
    <source>
        <dbReference type="ARBA" id="ARBA00022848"/>
    </source>
</evidence>
<dbReference type="InterPro" id="IPR001128">
    <property type="entry name" value="Cyt_P450"/>
</dbReference>
<dbReference type="Gene3D" id="1.10.630.10">
    <property type="entry name" value="Cytochrome P450"/>
    <property type="match status" value="1"/>
</dbReference>
<keyword evidence="19" id="KW-0755">Steroidogenesis</keyword>
<evidence type="ECO:0000256" key="6">
    <source>
        <dbReference type="ARBA" id="ARBA00012354"/>
    </source>
</evidence>
<evidence type="ECO:0000256" key="16">
    <source>
        <dbReference type="ARBA" id="ARBA00023098"/>
    </source>
</evidence>
<evidence type="ECO:0000256" key="27">
    <source>
        <dbReference type="ARBA" id="ARBA00048534"/>
    </source>
</evidence>
<evidence type="ECO:0000256" key="18">
    <source>
        <dbReference type="ARBA" id="ARBA00023239"/>
    </source>
</evidence>
<evidence type="ECO:0000256" key="15">
    <source>
        <dbReference type="ARBA" id="ARBA00023033"/>
    </source>
</evidence>
<evidence type="ECO:0000256" key="17">
    <source>
        <dbReference type="ARBA" id="ARBA00023136"/>
    </source>
</evidence>
<dbReference type="GO" id="GO:0034651">
    <property type="term" value="P:cortisol biosynthetic process"/>
    <property type="evidence" value="ECO:0007669"/>
    <property type="project" value="Ensembl"/>
</dbReference>
<evidence type="ECO:0000256" key="3">
    <source>
        <dbReference type="ARBA" id="ARBA00004586"/>
    </source>
</evidence>
<dbReference type="GO" id="GO:0020037">
    <property type="term" value="F:heme binding"/>
    <property type="evidence" value="ECO:0007669"/>
    <property type="project" value="Ensembl"/>
</dbReference>
<evidence type="ECO:0000256" key="28">
    <source>
        <dbReference type="ARBA" id="ARBA00048888"/>
    </source>
</evidence>
<keyword evidence="14 30" id="KW-0408">Iron</keyword>
<dbReference type="PANTHER" id="PTHR24289">
    <property type="entry name" value="STEROID 17-ALPHA-HYDROXYLASE/17,20 LYASE"/>
    <property type="match status" value="1"/>
</dbReference>
<dbReference type="GO" id="GO:0006702">
    <property type="term" value="P:androgen biosynthetic process"/>
    <property type="evidence" value="ECO:0007669"/>
    <property type="project" value="Ensembl"/>
</dbReference>
<comment type="pathway">
    <text evidence="24">Steroid biosynthesis; glucocorticoid biosynthesis.</text>
</comment>
<evidence type="ECO:0000313" key="36">
    <source>
        <dbReference type="RefSeq" id="XP_005352474.1"/>
    </source>
</evidence>
<evidence type="ECO:0000256" key="8">
    <source>
        <dbReference type="ARBA" id="ARBA00014119"/>
    </source>
</evidence>
<dbReference type="EMBL" id="JAATJU010025000">
    <property type="protein sequence ID" value="KAH0504584.1"/>
    <property type="molecule type" value="Genomic_DNA"/>
</dbReference>
<evidence type="ECO:0000256" key="32">
    <source>
        <dbReference type="SAM" id="SignalP"/>
    </source>
</evidence>
<dbReference type="GO" id="GO:0030424">
    <property type="term" value="C:axon"/>
    <property type="evidence" value="ECO:0007669"/>
    <property type="project" value="Ensembl"/>
</dbReference>
<evidence type="ECO:0000256" key="9">
    <source>
        <dbReference type="ARBA" id="ARBA00022617"/>
    </source>
</evidence>
<dbReference type="GO" id="GO:0004508">
    <property type="term" value="F:steroid 17-alpha-monooxygenase activity"/>
    <property type="evidence" value="ECO:0007669"/>
    <property type="project" value="UniProtKB-EC"/>
</dbReference>
<dbReference type="PANTHER" id="PTHR24289:SF13">
    <property type="entry name" value="STEROID 17-ALPHA-HYDROXYLASE_17,20 LYASE"/>
    <property type="match status" value="1"/>
</dbReference>
<dbReference type="PROSITE" id="PS00086">
    <property type="entry name" value="CYTOCHROME_P450"/>
    <property type="match status" value="1"/>
</dbReference>
<keyword evidence="11" id="KW-0256">Endoplasmic reticulum</keyword>
<accession>A0A8J6G3R1</accession>
<name>A0A8J6G3R1_MICOH</name>
<keyword evidence="17" id="KW-0472">Membrane</keyword>
<dbReference type="CDD" id="cd20673">
    <property type="entry name" value="CYP17A1"/>
    <property type="match status" value="1"/>
</dbReference>
<evidence type="ECO:0000256" key="2">
    <source>
        <dbReference type="ARBA" id="ARBA00004524"/>
    </source>
</evidence>
<evidence type="ECO:0000256" key="20">
    <source>
        <dbReference type="ARBA" id="ARBA00025710"/>
    </source>
</evidence>
<feature type="binding site" description="axial binding residue" evidence="30">
    <location>
        <position position="442"/>
    </location>
    <ligand>
        <name>heme</name>
        <dbReference type="ChEBI" id="CHEBI:30413"/>
    </ligand>
    <ligandPart>
        <name>Fe</name>
        <dbReference type="ChEBI" id="CHEBI:18248"/>
    </ligandPart>
</feature>
<dbReference type="InterPro" id="IPR002401">
    <property type="entry name" value="Cyt_P450_E_grp-I"/>
</dbReference>
<dbReference type="GeneID" id="101982961"/>
<comment type="catalytic activity">
    <reaction evidence="29">
        <text>17alpha-hydroxypregnenolone + reduced [NADPH--hemoprotein reductase] + O2 = 3beta-hydroxyandrost-5-en-17-one + acetate + oxidized [NADPH--hemoprotein reductase] + H2O + 2 H(+)</text>
        <dbReference type="Rhea" id="RHEA:50244"/>
        <dbReference type="Rhea" id="RHEA-COMP:11964"/>
        <dbReference type="Rhea" id="RHEA-COMP:11965"/>
        <dbReference type="ChEBI" id="CHEBI:15377"/>
        <dbReference type="ChEBI" id="CHEBI:15378"/>
        <dbReference type="ChEBI" id="CHEBI:15379"/>
        <dbReference type="ChEBI" id="CHEBI:28689"/>
        <dbReference type="ChEBI" id="CHEBI:28750"/>
        <dbReference type="ChEBI" id="CHEBI:30089"/>
        <dbReference type="ChEBI" id="CHEBI:57618"/>
        <dbReference type="ChEBI" id="CHEBI:58210"/>
        <dbReference type="EC" id="1.14.14.32"/>
    </reaction>
    <physiologicalReaction direction="left-to-right" evidence="29">
        <dbReference type="Rhea" id="RHEA:50245"/>
    </physiologicalReaction>
</comment>
<keyword evidence="18 33" id="KW-0456">Lyase</keyword>
<comment type="subcellular location">
    <subcellularLocation>
        <location evidence="3">Endoplasmic reticulum membrane</location>
    </subcellularLocation>
    <subcellularLocation>
        <location evidence="2">Microsome membrane</location>
    </subcellularLocation>
</comment>
<evidence type="ECO:0000256" key="26">
    <source>
        <dbReference type="ARBA" id="ARBA00047982"/>
    </source>
</evidence>
<evidence type="ECO:0000256" key="25">
    <source>
        <dbReference type="ARBA" id="ARBA00044223"/>
    </source>
</evidence>
<evidence type="ECO:0000256" key="10">
    <source>
        <dbReference type="ARBA" id="ARBA00022723"/>
    </source>
</evidence>
<evidence type="ECO:0000256" key="23">
    <source>
        <dbReference type="ARBA" id="ARBA00032167"/>
    </source>
</evidence>
<reference evidence="33" key="1">
    <citation type="submission" date="2020-03" db="EMBL/GenBank/DDBJ databases">
        <title>Studies in the Genomics of Life Span.</title>
        <authorList>
            <person name="Glass D."/>
        </authorList>
    </citation>
    <scope>NUCLEOTIDE SEQUENCE</scope>
    <source>
        <strain evidence="33">LTLLF</strain>
        <tissue evidence="33">Muscle</tissue>
    </source>
</reference>
<comment type="pathway">
    <text evidence="4">Hormone biosynthesis.</text>
</comment>
<dbReference type="GO" id="GO:0016829">
    <property type="term" value="F:lyase activity"/>
    <property type="evidence" value="ECO:0007669"/>
    <property type="project" value="UniProtKB-KW"/>
</dbReference>
<evidence type="ECO:0000256" key="22">
    <source>
        <dbReference type="ARBA" id="ARBA00032037"/>
    </source>
</evidence>
<comment type="pathway">
    <text evidence="20">Steroid hormone biosynthesis.</text>
</comment>
<evidence type="ECO:0000256" key="29">
    <source>
        <dbReference type="ARBA" id="ARBA00049083"/>
    </source>
</evidence>
<evidence type="ECO:0000256" key="14">
    <source>
        <dbReference type="ARBA" id="ARBA00023004"/>
    </source>
</evidence>
<gene>
    <name evidence="36" type="primary">LOC101982961</name>
    <name evidence="33" type="ORF">LTLLF_182480</name>
</gene>
<keyword evidence="12" id="KW-0492">Microsome</keyword>
<evidence type="ECO:0000256" key="19">
    <source>
        <dbReference type="ARBA" id="ARBA00023250"/>
    </source>
</evidence>
<protein>
    <recommendedName>
        <fullName evidence="8">Steroid 17-alpha-hydroxylase/17,20 lyase</fullName>
        <ecNumber evidence="7">1.14.14.19</ecNumber>
        <ecNumber evidence="6">1.14.14.32</ecNumber>
    </recommendedName>
    <alternativeName>
        <fullName evidence="22">CYPXVII</fullName>
    </alternativeName>
    <alternativeName>
        <fullName evidence="21">Cytochrome P450 17A1</fullName>
    </alternativeName>
    <alternativeName>
        <fullName evidence="23">Cytochrome P450-C17</fullName>
    </alternativeName>
    <alternativeName>
        <fullName evidence="25">Steroid 17-alpha-monooxygenase</fullName>
    </alternativeName>
</protein>
<evidence type="ECO:0000256" key="31">
    <source>
        <dbReference type="RuleBase" id="RU000461"/>
    </source>
</evidence>
<evidence type="ECO:0000256" key="24">
    <source>
        <dbReference type="ARBA" id="ARBA00043954"/>
    </source>
</evidence>
<evidence type="ECO:0000313" key="35">
    <source>
        <dbReference type="Proteomes" id="UP000710432"/>
    </source>
</evidence>
<dbReference type="EC" id="1.14.14.19" evidence="7"/>
<keyword evidence="32" id="KW-0732">Signal</keyword>
<dbReference type="GO" id="GO:0005506">
    <property type="term" value="F:iron ion binding"/>
    <property type="evidence" value="ECO:0007669"/>
    <property type="project" value="InterPro"/>
</dbReference>
<dbReference type="AlphaFoldDB" id="A0A8J6G3R1"/>
<evidence type="ECO:0000256" key="1">
    <source>
        <dbReference type="ARBA" id="ARBA00001971"/>
    </source>
</evidence>
<dbReference type="GO" id="GO:0042448">
    <property type="term" value="P:progesterone metabolic process"/>
    <property type="evidence" value="ECO:0007669"/>
    <property type="project" value="Ensembl"/>
</dbReference>
<evidence type="ECO:0000313" key="33">
    <source>
        <dbReference type="EMBL" id="KAH0504584.1"/>
    </source>
</evidence>
<evidence type="ECO:0000256" key="5">
    <source>
        <dbReference type="ARBA" id="ARBA00010617"/>
    </source>
</evidence>